<gene>
    <name evidence="1" type="ORF">QTG54_002565</name>
</gene>
<organism evidence="1 2">
    <name type="scientific">Skeletonema marinoi</name>
    <dbReference type="NCBI Taxonomy" id="267567"/>
    <lineage>
        <taxon>Eukaryota</taxon>
        <taxon>Sar</taxon>
        <taxon>Stramenopiles</taxon>
        <taxon>Ochrophyta</taxon>
        <taxon>Bacillariophyta</taxon>
        <taxon>Coscinodiscophyceae</taxon>
        <taxon>Thalassiosirophycidae</taxon>
        <taxon>Thalassiosirales</taxon>
        <taxon>Skeletonemataceae</taxon>
        <taxon>Skeletonema</taxon>
        <taxon>Skeletonema marinoi-dohrnii complex</taxon>
    </lineage>
</organism>
<name>A0AAD9DGT1_9STRA</name>
<evidence type="ECO:0000313" key="1">
    <source>
        <dbReference type="EMBL" id="KAK1747221.1"/>
    </source>
</evidence>
<sequence>MMTDSAHLHKLQDVQYLYRLSSTFAWDEAIEFCNMSILGIEQAANAVTSAAASATNNEAREEYFDEYLDTHFHINQIVPKKLSVHEWISHVYKQITFSDQWGNTPLHSASFCKPPVVMIMALFRLARALRRFSWSIIECNLSDSDENNNNNNDDNVNDDDIYNATNLIIWAATCKDGSTPFLVASSTGASTEVLHCYLDEIQYYMDNIWHNVNHIKEWARKTVIRPDSSGNTPLMSWMAYHNVWIRRQLDPSSRNIRELSRLADYWELTKRMLQFVTRNDLVDSDDSNQQQTTCTLVHQCASISLYCPISLLEWVVSPHRQGIVDLSLQSVTWTPADICAATPDRTTGKLPFHVAMEARPFSFDSTTSVGEADAVRYTATNPRLEKNRIQMIKKLLTWYPDAATVPFQLMKCANDTTAATVPHSDLSENKIRSRSPFLQAIAFGMTWWHTMNTANCNEEDHNDDYMGLVQLLWRLNAGQITSNRDKVSGLYPFMLAAATATTTADDCRNDTLLIDTTYNLLKKDPELVTGALITMEK</sequence>
<evidence type="ECO:0000313" key="2">
    <source>
        <dbReference type="Proteomes" id="UP001224775"/>
    </source>
</evidence>
<proteinExistence type="predicted"/>
<protein>
    <submittedName>
        <fullName evidence="1">Uncharacterized protein</fullName>
    </submittedName>
</protein>
<dbReference type="Proteomes" id="UP001224775">
    <property type="component" value="Unassembled WGS sequence"/>
</dbReference>
<accession>A0AAD9DGT1</accession>
<comment type="caution">
    <text evidence="1">The sequence shown here is derived from an EMBL/GenBank/DDBJ whole genome shotgun (WGS) entry which is preliminary data.</text>
</comment>
<dbReference type="AlphaFoldDB" id="A0AAD9DGT1"/>
<reference evidence="1" key="1">
    <citation type="submission" date="2023-06" db="EMBL/GenBank/DDBJ databases">
        <title>Survivors Of The Sea: Transcriptome response of Skeletonema marinoi to long-term dormancy.</title>
        <authorList>
            <person name="Pinder M.I.M."/>
            <person name="Kourtchenko O."/>
            <person name="Robertson E.K."/>
            <person name="Larsson T."/>
            <person name="Maumus F."/>
            <person name="Osuna-Cruz C.M."/>
            <person name="Vancaester E."/>
            <person name="Stenow R."/>
            <person name="Vandepoele K."/>
            <person name="Ploug H."/>
            <person name="Bruchert V."/>
            <person name="Godhe A."/>
            <person name="Topel M."/>
        </authorList>
    </citation>
    <scope>NUCLEOTIDE SEQUENCE</scope>
    <source>
        <strain evidence="1">R05AC</strain>
    </source>
</reference>
<dbReference type="EMBL" id="JATAAI010000003">
    <property type="protein sequence ID" value="KAK1747221.1"/>
    <property type="molecule type" value="Genomic_DNA"/>
</dbReference>
<keyword evidence="2" id="KW-1185">Reference proteome</keyword>